<keyword evidence="2" id="KW-1185">Reference proteome</keyword>
<sequence>MTLILFPSLTHSSLLAETLPWSQNRLLKGNFPNVFRATAFLHTLTIILISRPERFLLTTQPNRTFLSTSSSQDLLYWVEIDLSMYLLGSDNPLIQSTPLSISRITLLRVNRVISTMKVIPIPCRACPE</sequence>
<protein>
    <submittedName>
        <fullName evidence="1">Uncharacterized protein</fullName>
    </submittedName>
</protein>
<dbReference type="EMBL" id="ML178844">
    <property type="protein sequence ID" value="TFK97861.1"/>
    <property type="molecule type" value="Genomic_DNA"/>
</dbReference>
<accession>A0A5C3Q7X3</accession>
<evidence type="ECO:0000313" key="1">
    <source>
        <dbReference type="EMBL" id="TFK97861.1"/>
    </source>
</evidence>
<reference evidence="1 2" key="1">
    <citation type="journal article" date="2019" name="Nat. Ecol. Evol.">
        <title>Megaphylogeny resolves global patterns of mushroom evolution.</title>
        <authorList>
            <person name="Varga T."/>
            <person name="Krizsan K."/>
            <person name="Foldi C."/>
            <person name="Dima B."/>
            <person name="Sanchez-Garcia M."/>
            <person name="Sanchez-Ramirez S."/>
            <person name="Szollosi G.J."/>
            <person name="Szarkandi J.G."/>
            <person name="Papp V."/>
            <person name="Albert L."/>
            <person name="Andreopoulos W."/>
            <person name="Angelini C."/>
            <person name="Antonin V."/>
            <person name="Barry K.W."/>
            <person name="Bougher N.L."/>
            <person name="Buchanan P."/>
            <person name="Buyck B."/>
            <person name="Bense V."/>
            <person name="Catcheside P."/>
            <person name="Chovatia M."/>
            <person name="Cooper J."/>
            <person name="Damon W."/>
            <person name="Desjardin D."/>
            <person name="Finy P."/>
            <person name="Geml J."/>
            <person name="Haridas S."/>
            <person name="Hughes K."/>
            <person name="Justo A."/>
            <person name="Karasinski D."/>
            <person name="Kautmanova I."/>
            <person name="Kiss B."/>
            <person name="Kocsube S."/>
            <person name="Kotiranta H."/>
            <person name="LaButti K.M."/>
            <person name="Lechner B.E."/>
            <person name="Liimatainen K."/>
            <person name="Lipzen A."/>
            <person name="Lukacs Z."/>
            <person name="Mihaltcheva S."/>
            <person name="Morgado L.N."/>
            <person name="Niskanen T."/>
            <person name="Noordeloos M.E."/>
            <person name="Ohm R.A."/>
            <person name="Ortiz-Santana B."/>
            <person name="Ovrebo C."/>
            <person name="Racz N."/>
            <person name="Riley R."/>
            <person name="Savchenko A."/>
            <person name="Shiryaev A."/>
            <person name="Soop K."/>
            <person name="Spirin V."/>
            <person name="Szebenyi C."/>
            <person name="Tomsovsky M."/>
            <person name="Tulloss R.E."/>
            <person name="Uehling J."/>
            <person name="Grigoriev I.V."/>
            <person name="Vagvolgyi C."/>
            <person name="Papp T."/>
            <person name="Martin F.M."/>
            <person name="Miettinen O."/>
            <person name="Hibbett D.S."/>
            <person name="Nagy L.G."/>
        </authorList>
    </citation>
    <scope>NUCLEOTIDE SEQUENCE [LARGE SCALE GENOMIC DNA]</scope>
    <source>
        <strain evidence="1 2">CBS 309.79</strain>
    </source>
</reference>
<organism evidence="1 2">
    <name type="scientific">Pterulicium gracile</name>
    <dbReference type="NCBI Taxonomy" id="1884261"/>
    <lineage>
        <taxon>Eukaryota</taxon>
        <taxon>Fungi</taxon>
        <taxon>Dikarya</taxon>
        <taxon>Basidiomycota</taxon>
        <taxon>Agaricomycotina</taxon>
        <taxon>Agaricomycetes</taxon>
        <taxon>Agaricomycetidae</taxon>
        <taxon>Agaricales</taxon>
        <taxon>Pleurotineae</taxon>
        <taxon>Pterulaceae</taxon>
        <taxon>Pterulicium</taxon>
    </lineage>
</organism>
<dbReference type="AlphaFoldDB" id="A0A5C3Q7X3"/>
<gene>
    <name evidence="1" type="ORF">BDV98DRAFT_252362</name>
</gene>
<proteinExistence type="predicted"/>
<evidence type="ECO:0000313" key="2">
    <source>
        <dbReference type="Proteomes" id="UP000305067"/>
    </source>
</evidence>
<name>A0A5C3Q7X3_9AGAR</name>
<dbReference type="Proteomes" id="UP000305067">
    <property type="component" value="Unassembled WGS sequence"/>
</dbReference>